<dbReference type="NCBIfam" id="TIGR00471">
    <property type="entry name" value="pheT_arch"/>
    <property type="match status" value="1"/>
</dbReference>
<dbReference type="GO" id="GO:0000287">
    <property type="term" value="F:magnesium ion binding"/>
    <property type="evidence" value="ECO:0007669"/>
    <property type="project" value="InterPro"/>
</dbReference>
<evidence type="ECO:0000256" key="7">
    <source>
        <dbReference type="ARBA" id="ARBA00022723"/>
    </source>
</evidence>
<dbReference type="GO" id="GO:0009328">
    <property type="term" value="C:phenylalanine-tRNA ligase complex"/>
    <property type="evidence" value="ECO:0007669"/>
    <property type="project" value="TreeGrafter"/>
</dbReference>
<feature type="domain" description="B5" evidence="14">
    <location>
        <begin position="314"/>
        <end position="398"/>
    </location>
</feature>
<dbReference type="PANTHER" id="PTHR10947">
    <property type="entry name" value="PHENYLALANYL-TRNA SYNTHETASE BETA CHAIN AND LEUCINE-RICH REPEAT-CONTAINING PROTEIN 47"/>
    <property type="match status" value="1"/>
</dbReference>
<dbReference type="Pfam" id="PF03484">
    <property type="entry name" value="B5"/>
    <property type="match status" value="1"/>
</dbReference>
<dbReference type="OrthoDB" id="1698572at2759"/>
<evidence type="ECO:0000256" key="12">
    <source>
        <dbReference type="ARBA" id="ARBA00023146"/>
    </source>
</evidence>
<keyword evidence="5" id="KW-0963">Cytoplasm</keyword>
<dbReference type="SMART" id="SM00874">
    <property type="entry name" value="B5"/>
    <property type="match status" value="1"/>
</dbReference>
<dbReference type="PANTHER" id="PTHR10947:SF0">
    <property type="entry name" value="PHENYLALANINE--TRNA LIGASE BETA SUBUNIT"/>
    <property type="match status" value="1"/>
</dbReference>
<keyword evidence="16" id="KW-1185">Reference proteome</keyword>
<sequence>MPTVSVPRDELFRRLGRSYTVTEFDELCFEFGIELDEVVEPGTDGATETIYKIEVPANRYDLLCTEGISRALYAFNNPDAPQPVYRLQPATPQFTMTVRSSVKQVRPFVVCAILRGVKLTKESLASFIEFQDKLHHTLCRRRSLVAIGTHDFSKVQPPFVYDARPPKDLKFVPLGCDREMTGEQVMEHFSTHLQLKAYLPLIQSSPAYPLILDAQDRILSLPPIINAEFSKVTEATQDIFIECTAMDITKAQIVLNTLVAMFSEYCKEPYTVEPVQVVYEVAANAPVDRSMKCVDDDRKQTGDGSMNGWAFPRVDTRSMTFSLEYFRRLTGIPVLTPASCTKLLKRMMLQTNFDPNAAGQPDADCLEASIPITRSDILHERDIAEDVAIAYGFNKLPVTPSHLLTNEILNCLSEKIRNFAAVCGYTEALNFSLSSFADSFTSLGRMPAEAESCLCNPVEYQLAPHPVRLANSKTREFEQVRTTLIPGLLKTIGANRGRRELPIKLFELGDICVLDSATEVGARNLRYCCVAFADEHSSGLEEVHGVLDALMQSLQFVGDYAISEMEAAAAAAATEKAPGAGEQAGTHAAENLKRFLARLRGTFKLVPSHEKTFLPGRQVQIVASPKTADESESVPLLLGVMGTVHPHTLKAFGLTIPVSVLELNLEAFVQWLPAIDLVAS</sequence>
<dbReference type="AlphaFoldDB" id="A0A2A9M7Q0"/>
<dbReference type="InterPro" id="IPR009061">
    <property type="entry name" value="DNA-bd_dom_put_sf"/>
</dbReference>
<accession>A0A2A9M7Q0</accession>
<dbReference type="GO" id="GO:0005524">
    <property type="term" value="F:ATP binding"/>
    <property type="evidence" value="ECO:0007669"/>
    <property type="project" value="UniProtKB-KW"/>
</dbReference>
<dbReference type="InterPro" id="IPR004531">
    <property type="entry name" value="Phe-tRNA-synth_IIc_bsu_arc_euk"/>
</dbReference>
<evidence type="ECO:0000259" key="14">
    <source>
        <dbReference type="PROSITE" id="PS51483"/>
    </source>
</evidence>
<evidence type="ECO:0000256" key="10">
    <source>
        <dbReference type="ARBA" id="ARBA00022842"/>
    </source>
</evidence>
<dbReference type="InterPro" id="IPR040659">
    <property type="entry name" value="PhetRS_B1"/>
</dbReference>
<name>A0A2A9M7Q0_BESBE</name>
<organism evidence="15 16">
    <name type="scientific">Besnoitia besnoiti</name>
    <name type="common">Apicomplexan protozoan</name>
    <dbReference type="NCBI Taxonomy" id="94643"/>
    <lineage>
        <taxon>Eukaryota</taxon>
        <taxon>Sar</taxon>
        <taxon>Alveolata</taxon>
        <taxon>Apicomplexa</taxon>
        <taxon>Conoidasida</taxon>
        <taxon>Coccidia</taxon>
        <taxon>Eucoccidiorida</taxon>
        <taxon>Eimeriorina</taxon>
        <taxon>Sarcocystidae</taxon>
        <taxon>Besnoitia</taxon>
    </lineage>
</organism>
<keyword evidence="11" id="KW-0648">Protein biosynthesis</keyword>
<keyword evidence="12" id="KW-0030">Aminoacyl-tRNA synthetase</keyword>
<dbReference type="SUPFAM" id="SSF46955">
    <property type="entry name" value="Putative DNA-binding domain"/>
    <property type="match status" value="2"/>
</dbReference>
<evidence type="ECO:0000256" key="2">
    <source>
        <dbReference type="ARBA" id="ARBA00004496"/>
    </source>
</evidence>
<keyword evidence="9" id="KW-0067">ATP-binding</keyword>
<comment type="subcellular location">
    <subcellularLocation>
        <location evidence="2">Cytoplasm</location>
    </subcellularLocation>
</comment>
<dbReference type="GeneID" id="40312037"/>
<dbReference type="STRING" id="94643.A0A2A9M7Q0"/>
<evidence type="ECO:0000256" key="4">
    <source>
        <dbReference type="ARBA" id="ARBA00012814"/>
    </source>
</evidence>
<keyword evidence="7" id="KW-0479">Metal-binding</keyword>
<dbReference type="SMART" id="SM00873">
    <property type="entry name" value="B3_4"/>
    <property type="match status" value="1"/>
</dbReference>
<protein>
    <recommendedName>
        <fullName evidence="4">phenylalanine--tRNA ligase</fullName>
        <ecNumber evidence="4">6.1.1.20</ecNumber>
    </recommendedName>
    <alternativeName>
        <fullName evidence="13">Phenylalanyl-tRNA synthetase beta subunit</fullName>
    </alternativeName>
</protein>
<dbReference type="KEGG" id="bbes:BESB_071110"/>
<dbReference type="InterPro" id="IPR005147">
    <property type="entry name" value="tRNA_synthase_B5-dom"/>
</dbReference>
<evidence type="ECO:0000256" key="1">
    <source>
        <dbReference type="ARBA" id="ARBA00001946"/>
    </source>
</evidence>
<dbReference type="PROSITE" id="PS51483">
    <property type="entry name" value="B5"/>
    <property type="match status" value="1"/>
</dbReference>
<dbReference type="InterPro" id="IPR020825">
    <property type="entry name" value="Phe-tRNA_synthase-like_B3/B4"/>
</dbReference>
<keyword evidence="8" id="KW-0547">Nucleotide-binding</keyword>
<dbReference type="GO" id="GO:0003723">
    <property type="term" value="F:RNA binding"/>
    <property type="evidence" value="ECO:0007669"/>
    <property type="project" value="InterPro"/>
</dbReference>
<evidence type="ECO:0000256" key="9">
    <source>
        <dbReference type="ARBA" id="ARBA00022840"/>
    </source>
</evidence>
<dbReference type="EC" id="6.1.1.20" evidence="4"/>
<keyword evidence="6 15" id="KW-0436">Ligase</keyword>
<evidence type="ECO:0000313" key="16">
    <source>
        <dbReference type="Proteomes" id="UP000224006"/>
    </source>
</evidence>
<gene>
    <name evidence="15" type="ORF">BESB_071110</name>
</gene>
<evidence type="ECO:0000256" key="5">
    <source>
        <dbReference type="ARBA" id="ARBA00022490"/>
    </source>
</evidence>
<evidence type="ECO:0000313" key="15">
    <source>
        <dbReference type="EMBL" id="PFH33959.1"/>
    </source>
</evidence>
<evidence type="ECO:0000256" key="3">
    <source>
        <dbReference type="ARBA" id="ARBA00007438"/>
    </source>
</evidence>
<dbReference type="InterPro" id="IPR045864">
    <property type="entry name" value="aa-tRNA-synth_II/BPL/LPL"/>
</dbReference>
<dbReference type="FunFam" id="3.50.40.10:FF:000002">
    <property type="entry name" value="phenylalanine--tRNA ligase beta subunit"/>
    <property type="match status" value="1"/>
</dbReference>
<dbReference type="RefSeq" id="XP_029217968.1">
    <property type="nucleotide sequence ID" value="XM_029365484.1"/>
</dbReference>
<proteinExistence type="inferred from homology"/>
<dbReference type="VEuPathDB" id="ToxoDB:BESB_071110"/>
<dbReference type="Pfam" id="PF17759">
    <property type="entry name" value="tRNA_synthFbeta"/>
    <property type="match status" value="1"/>
</dbReference>
<evidence type="ECO:0000256" key="13">
    <source>
        <dbReference type="ARBA" id="ARBA00033189"/>
    </source>
</evidence>
<comment type="cofactor">
    <cofactor evidence="1">
        <name>Mg(2+)</name>
        <dbReference type="ChEBI" id="CHEBI:18420"/>
    </cofactor>
</comment>
<dbReference type="SUPFAM" id="SSF55681">
    <property type="entry name" value="Class II aaRS and biotin synthetases"/>
    <property type="match status" value="1"/>
</dbReference>
<evidence type="ECO:0000256" key="11">
    <source>
        <dbReference type="ARBA" id="ARBA00022917"/>
    </source>
</evidence>
<reference evidence="15 16" key="1">
    <citation type="submission" date="2017-09" db="EMBL/GenBank/DDBJ databases">
        <title>Genome sequencing of Besnoitia besnoiti strain Bb-Ger1.</title>
        <authorList>
            <person name="Schares G."/>
            <person name="Venepally P."/>
            <person name="Lorenzi H.A."/>
        </authorList>
    </citation>
    <scope>NUCLEOTIDE SEQUENCE [LARGE SCALE GENOMIC DNA]</scope>
    <source>
        <strain evidence="15 16">Bb-Ger1</strain>
    </source>
</reference>
<evidence type="ECO:0000256" key="6">
    <source>
        <dbReference type="ARBA" id="ARBA00022598"/>
    </source>
</evidence>
<dbReference type="GO" id="GO:0006432">
    <property type="term" value="P:phenylalanyl-tRNA aminoacylation"/>
    <property type="evidence" value="ECO:0007669"/>
    <property type="project" value="InterPro"/>
</dbReference>
<dbReference type="Pfam" id="PF03483">
    <property type="entry name" value="B3_4"/>
    <property type="match status" value="1"/>
</dbReference>
<comment type="similarity">
    <text evidence="3">Belongs to the phenylalanyl-tRNA synthetase beta subunit family. Type 2 subfamily.</text>
</comment>
<dbReference type="Gene3D" id="3.30.56.10">
    <property type="match status" value="2"/>
</dbReference>
<dbReference type="Gene3D" id="3.30.930.10">
    <property type="entry name" value="Bira Bifunctional Protein, Domain 2"/>
    <property type="match status" value="1"/>
</dbReference>
<comment type="caution">
    <text evidence="15">The sequence shown here is derived from an EMBL/GenBank/DDBJ whole genome shotgun (WGS) entry which is preliminary data.</text>
</comment>
<dbReference type="EMBL" id="NWUJ01000007">
    <property type="protein sequence ID" value="PFH33959.1"/>
    <property type="molecule type" value="Genomic_DNA"/>
</dbReference>
<dbReference type="InterPro" id="IPR005146">
    <property type="entry name" value="B3/B4_tRNA-bd"/>
</dbReference>
<dbReference type="InterPro" id="IPR045060">
    <property type="entry name" value="Phe-tRNA-ligase_IIc_bsu"/>
</dbReference>
<dbReference type="Proteomes" id="UP000224006">
    <property type="component" value="Unassembled WGS sequence"/>
</dbReference>
<dbReference type="Pfam" id="PF18262">
    <property type="entry name" value="PhetRS_B1"/>
    <property type="match status" value="1"/>
</dbReference>
<keyword evidence="10" id="KW-0460">Magnesium</keyword>
<dbReference type="SUPFAM" id="SSF56037">
    <property type="entry name" value="PheT/TilS domain"/>
    <property type="match status" value="1"/>
</dbReference>
<dbReference type="InterPro" id="IPR041616">
    <property type="entry name" value="PheRS_beta_core"/>
</dbReference>
<dbReference type="Gene3D" id="3.50.40.10">
    <property type="entry name" value="Phenylalanyl-trna Synthetase, Chain B, domain 3"/>
    <property type="match status" value="1"/>
</dbReference>
<dbReference type="GO" id="GO:0004826">
    <property type="term" value="F:phenylalanine-tRNA ligase activity"/>
    <property type="evidence" value="ECO:0007669"/>
    <property type="project" value="UniProtKB-EC"/>
</dbReference>
<evidence type="ECO:0000256" key="8">
    <source>
        <dbReference type="ARBA" id="ARBA00022741"/>
    </source>
</evidence>